<dbReference type="CDD" id="cd00158">
    <property type="entry name" value="RHOD"/>
    <property type="match status" value="1"/>
</dbReference>
<evidence type="ECO:0000256" key="2">
    <source>
        <dbReference type="ARBA" id="ARBA00009130"/>
    </source>
</evidence>
<evidence type="ECO:0000256" key="4">
    <source>
        <dbReference type="ARBA" id="ARBA00022827"/>
    </source>
</evidence>
<comment type="similarity">
    <text evidence="2">Belongs to the class-III pyridine nucleotide-disulfide oxidoreductase family.</text>
</comment>
<dbReference type="SUPFAM" id="SSF51905">
    <property type="entry name" value="FAD/NAD(P)-binding domain"/>
    <property type="match status" value="2"/>
</dbReference>
<dbReference type="Gene3D" id="3.40.250.10">
    <property type="entry name" value="Rhodanese-like domain"/>
    <property type="match status" value="1"/>
</dbReference>
<dbReference type="InterPro" id="IPR036873">
    <property type="entry name" value="Rhodanese-like_dom_sf"/>
</dbReference>
<dbReference type="InterPro" id="IPR004099">
    <property type="entry name" value="Pyr_nucl-diS_OxRdtase_dimer"/>
</dbReference>
<dbReference type="Pfam" id="PF02852">
    <property type="entry name" value="Pyr_redox_dim"/>
    <property type="match status" value="1"/>
</dbReference>
<keyword evidence="4" id="KW-0274">FAD</keyword>
<dbReference type="Gene3D" id="3.50.50.60">
    <property type="entry name" value="FAD/NAD(P)-binding domain"/>
    <property type="match status" value="2"/>
</dbReference>
<comment type="cofactor">
    <cofactor evidence="1">
        <name>FAD</name>
        <dbReference type="ChEBI" id="CHEBI:57692"/>
    </cofactor>
</comment>
<gene>
    <name evidence="8" type="ORF">FWJ32_10565</name>
</gene>
<dbReference type="AlphaFoldDB" id="A0A5D8Q9I2"/>
<evidence type="ECO:0000256" key="6">
    <source>
        <dbReference type="ARBA" id="ARBA00023284"/>
    </source>
</evidence>
<comment type="caution">
    <text evidence="8">The sequence shown here is derived from an EMBL/GenBank/DDBJ whole genome shotgun (WGS) entry which is preliminary data.</text>
</comment>
<dbReference type="EMBL" id="VTPS01000017">
    <property type="protein sequence ID" value="TZE81171.1"/>
    <property type="molecule type" value="Genomic_DNA"/>
</dbReference>
<dbReference type="PANTHER" id="PTHR43429:SF1">
    <property type="entry name" value="NAD(P)H SULFUR OXIDOREDUCTASE (COA-DEPENDENT)"/>
    <property type="match status" value="1"/>
</dbReference>
<organism evidence="8 9">
    <name type="scientific">Calorimonas adulescens</name>
    <dbReference type="NCBI Taxonomy" id="2606906"/>
    <lineage>
        <taxon>Bacteria</taxon>
        <taxon>Bacillati</taxon>
        <taxon>Bacillota</taxon>
        <taxon>Clostridia</taxon>
        <taxon>Thermoanaerobacterales</taxon>
        <taxon>Thermoanaerobacteraceae</taxon>
        <taxon>Calorimonas</taxon>
    </lineage>
</organism>
<evidence type="ECO:0000313" key="8">
    <source>
        <dbReference type="EMBL" id="TZE81171.1"/>
    </source>
</evidence>
<proteinExistence type="inferred from homology"/>
<evidence type="ECO:0000256" key="1">
    <source>
        <dbReference type="ARBA" id="ARBA00001974"/>
    </source>
</evidence>
<dbReference type="InterPro" id="IPR023753">
    <property type="entry name" value="FAD/NAD-binding_dom"/>
</dbReference>
<dbReference type="Pfam" id="PF07992">
    <property type="entry name" value="Pyr_redox_2"/>
    <property type="match status" value="1"/>
</dbReference>
<dbReference type="SMART" id="SM00450">
    <property type="entry name" value="RHOD"/>
    <property type="match status" value="1"/>
</dbReference>
<dbReference type="SUPFAM" id="SSF52821">
    <property type="entry name" value="Rhodanese/Cell cycle control phosphatase"/>
    <property type="match status" value="1"/>
</dbReference>
<dbReference type="Pfam" id="PF00581">
    <property type="entry name" value="Rhodanese"/>
    <property type="match status" value="1"/>
</dbReference>
<keyword evidence="9" id="KW-1185">Reference proteome</keyword>
<dbReference type="SUPFAM" id="SSF55424">
    <property type="entry name" value="FAD/NAD-linked reductases, dimerisation (C-terminal) domain"/>
    <property type="match status" value="1"/>
</dbReference>
<dbReference type="PRINTS" id="PR00411">
    <property type="entry name" value="PNDRDTASEI"/>
</dbReference>
<dbReference type="PANTHER" id="PTHR43429">
    <property type="entry name" value="PYRIDINE NUCLEOTIDE-DISULFIDE OXIDOREDUCTASE DOMAIN-CONTAINING"/>
    <property type="match status" value="1"/>
</dbReference>
<keyword evidence="3" id="KW-0285">Flavoprotein</keyword>
<dbReference type="InterPro" id="IPR050260">
    <property type="entry name" value="FAD-bd_OxRdtase"/>
</dbReference>
<evidence type="ECO:0000256" key="3">
    <source>
        <dbReference type="ARBA" id="ARBA00022630"/>
    </source>
</evidence>
<dbReference type="InterPro" id="IPR001763">
    <property type="entry name" value="Rhodanese-like_dom"/>
</dbReference>
<protein>
    <submittedName>
        <fullName evidence="8">Dehydrogenase</fullName>
    </submittedName>
</protein>
<sequence>MRYLIIGAVAAGTKAASKIRREDGAAEITVLTSDSDISYAGCGLPYYIGDVIKERGELVVRNPEDFKMEQDIDVLTGWEALKISPDKKSVLARDLNTGTEKEFPYDKLILATGASPFIPPIDGVNIGNVFTLRRVVDADRIKQLVNSGVKNAVIVGGGFIGLEVGENLAKRGVNVTIIEMMETILPGFDKEIAMAMQNYLKEKGMNILTGEAVQAFKGDGTVKEVVTSKRTLPCDMAVLSIGVRPNTRLAVEAGIELGPTKAIAVDENMETNIKDIYAVGDCAENVNLITGQKVWYPMGSTANKTGRIAGINLADGKWSFKGVLGTTIVKLFDMTAAKTGLNETGAKKNGYDVLTVLVPSEDRAHYIPGYRMITTKLIVDKNSRRVLGGQIIGEGVVDKPIDILATAITFGARADDLVNLDLAYAPPVSTAMASTIVAGEVAVNKLDGKLRGISPTELHENLGRYYVVDVRSEPEYIISSIPGSVNIPFGQLKRQAVNLPRDKEIVLVCKIGKRAYMAYRILSQMGFENIMILDGGISSYPFETA</sequence>
<evidence type="ECO:0000259" key="7">
    <source>
        <dbReference type="PROSITE" id="PS50206"/>
    </source>
</evidence>
<evidence type="ECO:0000313" key="9">
    <source>
        <dbReference type="Proteomes" id="UP000322976"/>
    </source>
</evidence>
<accession>A0A5D8Q9I2</accession>
<dbReference type="PROSITE" id="PS50206">
    <property type="entry name" value="RHODANESE_3"/>
    <property type="match status" value="1"/>
</dbReference>
<keyword evidence="6" id="KW-0676">Redox-active center</keyword>
<name>A0A5D8Q9I2_9THEO</name>
<dbReference type="RefSeq" id="WP_149545920.1">
    <property type="nucleotide sequence ID" value="NZ_VTPS01000017.1"/>
</dbReference>
<dbReference type="InterPro" id="IPR036188">
    <property type="entry name" value="FAD/NAD-bd_sf"/>
</dbReference>
<dbReference type="InterPro" id="IPR016156">
    <property type="entry name" value="FAD/NAD-linked_Rdtase_dimer_sf"/>
</dbReference>
<dbReference type="GO" id="GO:0016491">
    <property type="term" value="F:oxidoreductase activity"/>
    <property type="evidence" value="ECO:0007669"/>
    <property type="project" value="UniProtKB-KW"/>
</dbReference>
<feature type="domain" description="Rhodanese" evidence="7">
    <location>
        <begin position="461"/>
        <end position="544"/>
    </location>
</feature>
<dbReference type="Proteomes" id="UP000322976">
    <property type="component" value="Unassembled WGS sequence"/>
</dbReference>
<keyword evidence="5" id="KW-0560">Oxidoreductase</keyword>
<evidence type="ECO:0000256" key="5">
    <source>
        <dbReference type="ARBA" id="ARBA00023002"/>
    </source>
</evidence>
<reference evidence="8 9" key="1">
    <citation type="submission" date="2019-08" db="EMBL/GenBank/DDBJ databases">
        <title>Calorimonas adulescens gen. nov., sp. nov., an anaerobic thermophilic bacterium from Sakhalin hot spring.</title>
        <authorList>
            <person name="Khomyakova M.A."/>
            <person name="Merkel A.Y."/>
            <person name="Novikov A."/>
            <person name="Bonch-Osmolovskaya E.A."/>
            <person name="Slobodkin A.I."/>
        </authorList>
    </citation>
    <scope>NUCLEOTIDE SEQUENCE [LARGE SCALE GENOMIC DNA]</scope>
    <source>
        <strain evidence="8 9">A05MB</strain>
    </source>
</reference>
<dbReference type="PRINTS" id="PR00368">
    <property type="entry name" value="FADPNR"/>
</dbReference>